<dbReference type="Proteomes" id="UP000240883">
    <property type="component" value="Unassembled WGS sequence"/>
</dbReference>
<accession>A0A2T2NV45</accession>
<evidence type="ECO:0000256" key="1">
    <source>
        <dbReference type="SAM" id="MobiDB-lite"/>
    </source>
</evidence>
<name>A0A2T2NV45_CORCC</name>
<reference evidence="2 3" key="1">
    <citation type="journal article" date="2018" name="Front. Microbiol.">
        <title>Genome-Wide Analysis of Corynespora cassiicola Leaf Fall Disease Putative Effectors.</title>
        <authorList>
            <person name="Lopez D."/>
            <person name="Ribeiro S."/>
            <person name="Label P."/>
            <person name="Fumanal B."/>
            <person name="Venisse J.S."/>
            <person name="Kohler A."/>
            <person name="de Oliveira R.R."/>
            <person name="Labutti K."/>
            <person name="Lipzen A."/>
            <person name="Lail K."/>
            <person name="Bauer D."/>
            <person name="Ohm R.A."/>
            <person name="Barry K.W."/>
            <person name="Spatafora J."/>
            <person name="Grigoriev I.V."/>
            <person name="Martin F.M."/>
            <person name="Pujade-Renaud V."/>
        </authorList>
    </citation>
    <scope>NUCLEOTIDE SEQUENCE [LARGE SCALE GENOMIC DNA]</scope>
    <source>
        <strain evidence="2 3">Philippines</strain>
    </source>
</reference>
<dbReference type="EMBL" id="KZ678133">
    <property type="protein sequence ID" value="PSN69311.1"/>
    <property type="molecule type" value="Genomic_DNA"/>
</dbReference>
<feature type="region of interest" description="Disordered" evidence="1">
    <location>
        <begin position="371"/>
        <end position="403"/>
    </location>
</feature>
<feature type="compositionally biased region" description="Polar residues" evidence="1">
    <location>
        <begin position="378"/>
        <end position="394"/>
    </location>
</feature>
<keyword evidence="3" id="KW-1185">Reference proteome</keyword>
<feature type="region of interest" description="Disordered" evidence="1">
    <location>
        <begin position="1"/>
        <end position="32"/>
    </location>
</feature>
<feature type="compositionally biased region" description="Polar residues" evidence="1">
    <location>
        <begin position="1"/>
        <end position="14"/>
    </location>
</feature>
<dbReference type="OrthoDB" id="4760831at2759"/>
<protein>
    <submittedName>
        <fullName evidence="2">Uncharacterized protein</fullName>
    </submittedName>
</protein>
<evidence type="ECO:0000313" key="2">
    <source>
        <dbReference type="EMBL" id="PSN69311.1"/>
    </source>
</evidence>
<evidence type="ECO:0000313" key="3">
    <source>
        <dbReference type="Proteomes" id="UP000240883"/>
    </source>
</evidence>
<organism evidence="2 3">
    <name type="scientific">Corynespora cassiicola Philippines</name>
    <dbReference type="NCBI Taxonomy" id="1448308"/>
    <lineage>
        <taxon>Eukaryota</taxon>
        <taxon>Fungi</taxon>
        <taxon>Dikarya</taxon>
        <taxon>Ascomycota</taxon>
        <taxon>Pezizomycotina</taxon>
        <taxon>Dothideomycetes</taxon>
        <taxon>Pleosporomycetidae</taxon>
        <taxon>Pleosporales</taxon>
        <taxon>Corynesporascaceae</taxon>
        <taxon>Corynespora</taxon>
    </lineage>
</organism>
<sequence>MDVETADSSGSSVTEGDPNIDQEDYVSSPEIPKKKMESESQLWFQNAVNDKLKIPNSYMKVAVLVLRWNNDIDDHAEGHDKELRKLEDLFRDRFHYDYKEVKMGTSTKPQHVLNTAIQKHICDYDGPHNLLIIYYTGHGMMIGPEGEQELQLVANFGFFETDPGSHPPKAAWAEAETPLLAPSIEADVLTILDCCYAGNAHKGYHQERRIYELLAAAPRGEITACPGPNSFTNVLIRSLEESLEEKGRNFTTLKLQDRINNYREKPIAMVYDRLHKHIQRHVQLVPLEKVAHRKEMDSQFRPPEKLSIKIRFSLTNTTLSQGQIEDFARNLPDACSKANLLVGRIDWIEMKLPSASSPFRRAITTVRAMNKLKRPSGADSSDLPSPKVQKSQSHLFGELPDSE</sequence>
<proteinExistence type="predicted"/>
<dbReference type="AlphaFoldDB" id="A0A2T2NV45"/>
<gene>
    <name evidence="2" type="ORF">BS50DRAFT_572468</name>
</gene>
<dbReference type="STRING" id="1448308.A0A2T2NV45"/>